<protein>
    <recommendedName>
        <fullName evidence="6">Peptidyl-prolyl cis-trans isomerase</fullName>
        <ecNumber evidence="6">5.2.1.8</ecNumber>
    </recommendedName>
</protein>
<dbReference type="OrthoDB" id="9814548at2"/>
<dbReference type="AlphaFoldDB" id="D5BWK4"/>
<evidence type="ECO:0000256" key="6">
    <source>
        <dbReference type="RuleBase" id="RU003915"/>
    </source>
</evidence>
<evidence type="ECO:0000256" key="4">
    <source>
        <dbReference type="ARBA" id="ARBA00023235"/>
    </source>
</evidence>
<dbReference type="RefSeq" id="WP_013033521.1">
    <property type="nucleotide sequence ID" value="NC_013960.1"/>
</dbReference>
<evidence type="ECO:0000256" key="5">
    <source>
        <dbReference type="PROSITE-ProRule" id="PRU00277"/>
    </source>
</evidence>
<comment type="similarity">
    <text evidence="2 6">Belongs to the FKBP-type PPIase family.</text>
</comment>
<keyword evidence="4 5" id="KW-0413">Isomerase</keyword>
<comment type="catalytic activity">
    <reaction evidence="1 5 6">
        <text>[protein]-peptidylproline (omega=180) = [protein]-peptidylproline (omega=0)</text>
        <dbReference type="Rhea" id="RHEA:16237"/>
        <dbReference type="Rhea" id="RHEA-COMP:10747"/>
        <dbReference type="Rhea" id="RHEA-COMP:10748"/>
        <dbReference type="ChEBI" id="CHEBI:83833"/>
        <dbReference type="ChEBI" id="CHEBI:83834"/>
        <dbReference type="EC" id="5.2.1.8"/>
    </reaction>
</comment>
<accession>D5BWK4</accession>
<keyword evidence="7" id="KW-0732">Signal</keyword>
<dbReference type="EC" id="5.2.1.8" evidence="6"/>
<feature type="chain" id="PRO_5003069236" description="Peptidyl-prolyl cis-trans isomerase" evidence="7">
    <location>
        <begin position="23"/>
        <end position="225"/>
    </location>
</feature>
<dbReference type="HOGENOM" id="CLU_013615_0_1_6"/>
<proteinExistence type="inferred from homology"/>
<dbReference type="FunFam" id="3.10.50.40:FF:000004">
    <property type="entry name" value="Peptidyl-prolyl cis-trans isomerase"/>
    <property type="match status" value="1"/>
</dbReference>
<sequence length="225" mass="24663">MRKGASFLVAAFILPLIGGTSAADELETDSQKLSYIIGYQIGQNLQRQGIELDKQAFLLAIEDALKQTPSRLSPEQAKAAMKAMQQQEQQQRTKLAEKNKAAGKAYLQANKEKQGVVELDSGLQYRIIQQGEGEKPAADDTVVVNYRGTLIDGTEFDSSYKRGQPATFKVNGVVKGWQQALQLMPVGSKWEIVIPPTLAYGPQGAGRLIGPNETLIFDIELLEIK</sequence>
<keyword evidence="10" id="KW-1185">Reference proteome</keyword>
<evidence type="ECO:0000313" key="10">
    <source>
        <dbReference type="Proteomes" id="UP000001844"/>
    </source>
</evidence>
<dbReference type="EMBL" id="CP001798">
    <property type="protein sequence ID" value="ADE15661.1"/>
    <property type="molecule type" value="Genomic_DNA"/>
</dbReference>
<name>D5BWK4_NITHN</name>
<dbReference type="SUPFAM" id="SSF54534">
    <property type="entry name" value="FKBP-like"/>
    <property type="match status" value="1"/>
</dbReference>
<dbReference type="PROSITE" id="PS50059">
    <property type="entry name" value="FKBP_PPIASE"/>
    <property type="match status" value="1"/>
</dbReference>
<evidence type="ECO:0000256" key="7">
    <source>
        <dbReference type="SAM" id="SignalP"/>
    </source>
</evidence>
<dbReference type="STRING" id="472759.Nhal_2584"/>
<evidence type="ECO:0000259" key="8">
    <source>
        <dbReference type="PROSITE" id="PS50059"/>
    </source>
</evidence>
<feature type="signal peptide" evidence="7">
    <location>
        <begin position="1"/>
        <end position="22"/>
    </location>
</feature>
<dbReference type="InterPro" id="IPR046357">
    <property type="entry name" value="PPIase_dom_sf"/>
</dbReference>
<evidence type="ECO:0000256" key="2">
    <source>
        <dbReference type="ARBA" id="ARBA00006577"/>
    </source>
</evidence>
<evidence type="ECO:0000313" key="9">
    <source>
        <dbReference type="EMBL" id="ADE15661.1"/>
    </source>
</evidence>
<feature type="domain" description="PPIase FKBP-type" evidence="8">
    <location>
        <begin position="139"/>
        <end position="225"/>
    </location>
</feature>
<dbReference type="GO" id="GO:0006457">
    <property type="term" value="P:protein folding"/>
    <property type="evidence" value="ECO:0007669"/>
    <property type="project" value="InterPro"/>
</dbReference>
<dbReference type="Pfam" id="PF00254">
    <property type="entry name" value="FKBP_C"/>
    <property type="match status" value="1"/>
</dbReference>
<dbReference type="Gene3D" id="1.10.287.460">
    <property type="entry name" value="Peptidyl-prolyl cis-trans isomerase, FKBP-type, N-terminal domain"/>
    <property type="match status" value="1"/>
</dbReference>
<dbReference type="GO" id="GO:0003755">
    <property type="term" value="F:peptidyl-prolyl cis-trans isomerase activity"/>
    <property type="evidence" value="ECO:0007669"/>
    <property type="project" value="UniProtKB-UniRule"/>
</dbReference>
<dbReference type="InterPro" id="IPR001179">
    <property type="entry name" value="PPIase_FKBP_dom"/>
</dbReference>
<dbReference type="KEGG" id="nhl:Nhal_2584"/>
<reference evidence="10" key="1">
    <citation type="submission" date="2010-04" db="EMBL/GenBank/DDBJ databases">
        <title>Complete genome sequence of Nitrosococcus halophilus Nc4, a salt-adapted, aerobic obligate ammonia-oxidizing sulfur purple bacterium.</title>
        <authorList>
            <consortium name="US DOE Joint Genome Institute"/>
            <person name="Campbell M.A."/>
            <person name="Malfatti S.A."/>
            <person name="Chain P.S.G."/>
            <person name="Heidelberg J.F."/>
            <person name="Ward B.B."/>
            <person name="Klotz M.G."/>
        </authorList>
    </citation>
    <scope>NUCLEOTIDE SEQUENCE [LARGE SCALE GENOMIC DNA]</scope>
    <source>
        <strain evidence="10">Nc4</strain>
    </source>
</reference>
<dbReference type="InterPro" id="IPR036944">
    <property type="entry name" value="PPIase_FKBP_N_sf"/>
</dbReference>
<dbReference type="Proteomes" id="UP000001844">
    <property type="component" value="Chromosome"/>
</dbReference>
<keyword evidence="3 5" id="KW-0697">Rotamase</keyword>
<evidence type="ECO:0000256" key="3">
    <source>
        <dbReference type="ARBA" id="ARBA00023110"/>
    </source>
</evidence>
<gene>
    <name evidence="9" type="ordered locus">Nhal_2584</name>
</gene>
<dbReference type="InterPro" id="IPR000774">
    <property type="entry name" value="PPIase_FKBP_N"/>
</dbReference>
<dbReference type="Gene3D" id="3.10.50.40">
    <property type="match status" value="1"/>
</dbReference>
<dbReference type="PANTHER" id="PTHR43811">
    <property type="entry name" value="FKBP-TYPE PEPTIDYL-PROLYL CIS-TRANS ISOMERASE FKPA"/>
    <property type="match status" value="1"/>
</dbReference>
<evidence type="ECO:0000256" key="1">
    <source>
        <dbReference type="ARBA" id="ARBA00000971"/>
    </source>
</evidence>
<dbReference type="Pfam" id="PF01346">
    <property type="entry name" value="FKBP_N"/>
    <property type="match status" value="1"/>
</dbReference>
<organism evidence="9 10">
    <name type="scientific">Nitrosococcus halophilus (strain Nc4)</name>
    <dbReference type="NCBI Taxonomy" id="472759"/>
    <lineage>
        <taxon>Bacteria</taxon>
        <taxon>Pseudomonadati</taxon>
        <taxon>Pseudomonadota</taxon>
        <taxon>Gammaproteobacteria</taxon>
        <taxon>Chromatiales</taxon>
        <taxon>Chromatiaceae</taxon>
        <taxon>Nitrosococcus</taxon>
    </lineage>
</organism>
<dbReference type="eggNOG" id="COG0545">
    <property type="taxonomic scope" value="Bacteria"/>
</dbReference>
<dbReference type="PANTHER" id="PTHR43811:SF19">
    <property type="entry name" value="39 KDA FK506-BINDING NUCLEAR PROTEIN"/>
    <property type="match status" value="1"/>
</dbReference>